<reference evidence="4 5" key="1">
    <citation type="submission" date="2012-09" db="EMBL/GenBank/DDBJ databases">
        <title>Genome Sequence of alkane-degrading Bacterium Alcanivorax venustensis ISO4.</title>
        <authorList>
            <person name="Lai Q."/>
            <person name="Shao Z."/>
        </authorList>
    </citation>
    <scope>NUCLEOTIDE SEQUENCE [LARGE SCALE GENOMIC DNA]</scope>
    <source>
        <strain evidence="4 5">ISO4</strain>
    </source>
</reference>
<evidence type="ECO:0000256" key="2">
    <source>
        <dbReference type="ARBA" id="ARBA00022840"/>
    </source>
</evidence>
<dbReference type="RefSeq" id="WP_194856824.1">
    <property type="nucleotide sequence ID" value="NZ_ARXR01000047.1"/>
</dbReference>
<name>A0ABS0AK09_9GAMM</name>
<feature type="domain" description="Aminoglycoside phosphotransferase" evidence="3">
    <location>
        <begin position="31"/>
        <end position="254"/>
    </location>
</feature>
<dbReference type="InterPro" id="IPR002575">
    <property type="entry name" value="Aminoglycoside_PTrfase"/>
</dbReference>
<proteinExistence type="predicted"/>
<dbReference type="Gene3D" id="3.30.200.20">
    <property type="entry name" value="Phosphorylase Kinase, domain 1"/>
    <property type="match status" value="1"/>
</dbReference>
<keyword evidence="1" id="KW-0547">Nucleotide-binding</keyword>
<evidence type="ECO:0000313" key="5">
    <source>
        <dbReference type="Proteomes" id="UP000644441"/>
    </source>
</evidence>
<keyword evidence="2" id="KW-0067">ATP-binding</keyword>
<dbReference type="Gene3D" id="3.90.1200.10">
    <property type="match status" value="1"/>
</dbReference>
<gene>
    <name evidence="4" type="ORF">ISO4_03086</name>
</gene>
<sequence length="330" mass="37623">MQPEKGNSDIRRRALDQWVGDWLGAPVSGEVASADASFRRYFRYRHGGRTLVAMDAPPEQEDCRPFVDVAGRLARAGVAVPEILHQDLEQGFLLLTDMGRETWLTALDGGNADAWFEAALETLITQQRFADTRGLPKYDRALLRRELDLFPHWYLGEHRGLRLDGDTSGRLETVFETLIESALAQPRVFVHRDFMPRNLMVSDPNPGVIDFQDAVAGPISYDLISLFKDAFLSWPEARVLEWLRDYHRRAAAAGLPVPAAFDDLLRWCDLMGAQRHLKVIGIFARIRHRDGKPKYLEDAPRFFAYLRTVIARRPDELGDLGRLLDLWECP</sequence>
<organism evidence="4 5">
    <name type="scientific">Alloalcanivorax venustensis ISO4</name>
    <dbReference type="NCBI Taxonomy" id="1177184"/>
    <lineage>
        <taxon>Bacteria</taxon>
        <taxon>Pseudomonadati</taxon>
        <taxon>Pseudomonadota</taxon>
        <taxon>Gammaproteobacteria</taxon>
        <taxon>Oceanospirillales</taxon>
        <taxon>Alcanivoracaceae</taxon>
        <taxon>Alloalcanivorax</taxon>
    </lineage>
</organism>
<dbReference type="InterPro" id="IPR011009">
    <property type="entry name" value="Kinase-like_dom_sf"/>
</dbReference>
<dbReference type="Proteomes" id="UP000644441">
    <property type="component" value="Unassembled WGS sequence"/>
</dbReference>
<keyword evidence="5" id="KW-1185">Reference proteome</keyword>
<dbReference type="PANTHER" id="PTHR33540:SF1">
    <property type="entry name" value="N-ACETYLMURAMATE_N-ACETYLGLUCOSAMINE KINASE"/>
    <property type="match status" value="1"/>
</dbReference>
<dbReference type="Pfam" id="PF01636">
    <property type="entry name" value="APH"/>
    <property type="match status" value="1"/>
</dbReference>
<evidence type="ECO:0000259" key="3">
    <source>
        <dbReference type="Pfam" id="PF01636"/>
    </source>
</evidence>
<comment type="caution">
    <text evidence="4">The sequence shown here is derived from an EMBL/GenBank/DDBJ whole genome shotgun (WGS) entry which is preliminary data.</text>
</comment>
<evidence type="ECO:0000256" key="1">
    <source>
        <dbReference type="ARBA" id="ARBA00022741"/>
    </source>
</evidence>
<dbReference type="EMBL" id="ARXR01000047">
    <property type="protein sequence ID" value="MBF5054484.1"/>
    <property type="molecule type" value="Genomic_DNA"/>
</dbReference>
<evidence type="ECO:0000313" key="4">
    <source>
        <dbReference type="EMBL" id="MBF5054484.1"/>
    </source>
</evidence>
<dbReference type="PANTHER" id="PTHR33540">
    <property type="entry name" value="TRNA THREONYLCARBAMOYLADENOSINE BIOSYNTHESIS PROTEIN TSAE"/>
    <property type="match status" value="1"/>
</dbReference>
<protein>
    <recommendedName>
        <fullName evidence="3">Aminoglycoside phosphotransferase domain-containing protein</fullName>
    </recommendedName>
</protein>
<accession>A0ABS0AK09</accession>
<dbReference type="SUPFAM" id="SSF56112">
    <property type="entry name" value="Protein kinase-like (PK-like)"/>
    <property type="match status" value="1"/>
</dbReference>